<protein>
    <submittedName>
        <fullName evidence="2">Uncharacterized protein</fullName>
    </submittedName>
</protein>
<keyword evidence="3" id="KW-1185">Reference proteome</keyword>
<feature type="compositionally biased region" description="Low complexity" evidence="1">
    <location>
        <begin position="1"/>
        <end position="31"/>
    </location>
</feature>
<evidence type="ECO:0000256" key="1">
    <source>
        <dbReference type="SAM" id="MobiDB-lite"/>
    </source>
</evidence>
<sequence length="82" mass="8845">CFYNCSSRPFSSTFSSVSSSISRESTASTPSFPRFPDRPAIFPLGNVLEFGNNSFVATCCSTPMGGRSACQRTQSDADLDRT</sequence>
<feature type="region of interest" description="Disordered" evidence="1">
    <location>
        <begin position="1"/>
        <end position="34"/>
    </location>
</feature>
<proteinExistence type="predicted"/>
<dbReference type="AlphaFoldDB" id="A0AAV5UNK9"/>
<feature type="non-terminal residue" evidence="2">
    <location>
        <position position="1"/>
    </location>
</feature>
<comment type="caution">
    <text evidence="2">The sequence shown here is derived from an EMBL/GenBank/DDBJ whole genome shotgun (WGS) entry which is preliminary data.</text>
</comment>
<evidence type="ECO:0000313" key="2">
    <source>
        <dbReference type="EMBL" id="GMT08614.1"/>
    </source>
</evidence>
<dbReference type="Proteomes" id="UP001432027">
    <property type="component" value="Unassembled WGS sequence"/>
</dbReference>
<name>A0AAV5UNK9_9BILA</name>
<dbReference type="EMBL" id="BTSX01000132">
    <property type="protein sequence ID" value="GMT08614.1"/>
    <property type="molecule type" value="Genomic_DNA"/>
</dbReference>
<evidence type="ECO:0000313" key="3">
    <source>
        <dbReference type="Proteomes" id="UP001432027"/>
    </source>
</evidence>
<reference evidence="2" key="1">
    <citation type="submission" date="2023-10" db="EMBL/GenBank/DDBJ databases">
        <title>Genome assembly of Pristionchus species.</title>
        <authorList>
            <person name="Yoshida K."/>
            <person name="Sommer R.J."/>
        </authorList>
    </citation>
    <scope>NUCLEOTIDE SEQUENCE</scope>
    <source>
        <strain evidence="2">RS0144</strain>
    </source>
</reference>
<organism evidence="2 3">
    <name type="scientific">Pristionchus entomophagus</name>
    <dbReference type="NCBI Taxonomy" id="358040"/>
    <lineage>
        <taxon>Eukaryota</taxon>
        <taxon>Metazoa</taxon>
        <taxon>Ecdysozoa</taxon>
        <taxon>Nematoda</taxon>
        <taxon>Chromadorea</taxon>
        <taxon>Rhabditida</taxon>
        <taxon>Rhabditina</taxon>
        <taxon>Diplogasteromorpha</taxon>
        <taxon>Diplogasteroidea</taxon>
        <taxon>Neodiplogasteridae</taxon>
        <taxon>Pristionchus</taxon>
    </lineage>
</organism>
<gene>
    <name evidence="2" type="ORF">PENTCL1PPCAC_30788</name>
</gene>
<accession>A0AAV5UNK9</accession>